<organism evidence="4">
    <name type="scientific">Fopius arisanus</name>
    <dbReference type="NCBI Taxonomy" id="64838"/>
    <lineage>
        <taxon>Eukaryota</taxon>
        <taxon>Metazoa</taxon>
        <taxon>Ecdysozoa</taxon>
        <taxon>Arthropoda</taxon>
        <taxon>Hexapoda</taxon>
        <taxon>Insecta</taxon>
        <taxon>Pterygota</taxon>
        <taxon>Neoptera</taxon>
        <taxon>Endopterygota</taxon>
        <taxon>Hymenoptera</taxon>
        <taxon>Apocrita</taxon>
        <taxon>Ichneumonoidea</taxon>
        <taxon>Braconidae</taxon>
        <taxon>Opiinae</taxon>
        <taxon>Fopius</taxon>
    </lineage>
</organism>
<feature type="compositionally biased region" description="Basic and acidic residues" evidence="2">
    <location>
        <begin position="157"/>
        <end position="167"/>
    </location>
</feature>
<feature type="domain" description="RRM" evidence="3">
    <location>
        <begin position="230"/>
        <end position="301"/>
    </location>
</feature>
<dbReference type="AlphaFoldDB" id="A0A0C9RLM0"/>
<dbReference type="CDD" id="cd00590">
    <property type="entry name" value="RRM_SF"/>
    <property type="match status" value="2"/>
</dbReference>
<evidence type="ECO:0000256" key="1">
    <source>
        <dbReference type="ARBA" id="ARBA00022884"/>
    </source>
</evidence>
<accession>A0A0C9RLM0</accession>
<sequence length="312" mass="35393">MYSLNRSFSVTNTTWAMSLQQKLTGSPGSLNWPFTLGIYINYLPNKREWSVQFSNAHVQLKLHQIYQFFSVCGRITNVIQCTNYNRIVYVNFSSEMDAKRCVIAMMQQRIIQLIPFVRNQRNNQSSGTSSFKNLTSTNKKRNISDGMNTNGNINGSSKEESPVKDATEEAVDPEDPPKRSTTQVSEGEMQLSGIEVSTGKSKTVNVPERMEEKFSTTKEYKPQVIVDAQEVIVANVPEGYGVFYVLHLLEKLEPIFVTEMKTLEEQSLRYCLVYFKTPRDAEAAQVAFDNVELAGKHLIIMTPHSMAEEAEK</sequence>
<dbReference type="InterPro" id="IPR035979">
    <property type="entry name" value="RBD_domain_sf"/>
</dbReference>
<proteinExistence type="predicted"/>
<dbReference type="EMBL" id="GBYB01007866">
    <property type="protein sequence ID" value="JAG77633.1"/>
    <property type="molecule type" value="Transcribed_RNA"/>
</dbReference>
<feature type="compositionally biased region" description="Polar residues" evidence="2">
    <location>
        <begin position="121"/>
        <end position="137"/>
    </location>
</feature>
<keyword evidence="1" id="KW-0694">RNA-binding</keyword>
<dbReference type="Gene3D" id="3.30.70.330">
    <property type="match status" value="2"/>
</dbReference>
<dbReference type="SMART" id="SM00360">
    <property type="entry name" value="RRM"/>
    <property type="match status" value="2"/>
</dbReference>
<dbReference type="InterPro" id="IPR000504">
    <property type="entry name" value="RRM_dom"/>
</dbReference>
<evidence type="ECO:0000259" key="3">
    <source>
        <dbReference type="SMART" id="SM00360"/>
    </source>
</evidence>
<protein>
    <submittedName>
        <fullName evidence="4">RSP31 protein</fullName>
    </submittedName>
</protein>
<evidence type="ECO:0000256" key="2">
    <source>
        <dbReference type="SAM" id="MobiDB-lite"/>
    </source>
</evidence>
<feature type="domain" description="RRM" evidence="3">
    <location>
        <begin position="50"/>
        <end position="119"/>
    </location>
</feature>
<name>A0A0C9RLM0_9HYME</name>
<evidence type="ECO:0000313" key="4">
    <source>
        <dbReference type="EMBL" id="JAG77633.1"/>
    </source>
</evidence>
<dbReference type="GO" id="GO:0003723">
    <property type="term" value="F:RNA binding"/>
    <property type="evidence" value="ECO:0007669"/>
    <property type="project" value="UniProtKB-KW"/>
</dbReference>
<gene>
    <name evidence="4" type="primary">RSP31</name>
    <name evidence="4" type="ORF">g.10055</name>
</gene>
<dbReference type="SUPFAM" id="SSF54928">
    <property type="entry name" value="RNA-binding domain, RBD"/>
    <property type="match status" value="2"/>
</dbReference>
<feature type="region of interest" description="Disordered" evidence="2">
    <location>
        <begin position="121"/>
        <end position="209"/>
    </location>
</feature>
<dbReference type="InterPro" id="IPR012677">
    <property type="entry name" value="Nucleotide-bd_a/b_plait_sf"/>
</dbReference>
<feature type="compositionally biased region" description="Polar residues" evidence="2">
    <location>
        <begin position="145"/>
        <end position="156"/>
    </location>
</feature>
<reference evidence="4" key="1">
    <citation type="submission" date="2015-01" db="EMBL/GenBank/DDBJ databases">
        <title>Transcriptome Assembly of Fopius arisanus.</title>
        <authorList>
            <person name="Geib S."/>
        </authorList>
    </citation>
    <scope>NUCLEOTIDE SEQUENCE</scope>
</reference>